<dbReference type="RefSeq" id="XP_020130099.1">
    <property type="nucleotide sequence ID" value="XM_020273559.1"/>
</dbReference>
<reference evidence="2 3" key="1">
    <citation type="submission" date="2016-10" db="EMBL/GenBank/DDBJ databases">
        <title>Proteomics and genomics reveal pathogen-plant mechanisms compatible with a hemibiotrophic lifestyle of Diplodia corticola.</title>
        <authorList>
            <person name="Fernandes I."/>
            <person name="De Jonge R."/>
            <person name="Van De Peer Y."/>
            <person name="Devreese B."/>
            <person name="Alves A."/>
            <person name="Esteves A.C."/>
        </authorList>
    </citation>
    <scope>NUCLEOTIDE SEQUENCE [LARGE SCALE GENOMIC DNA]</scope>
    <source>
        <strain evidence="2 3">CBS 112549</strain>
    </source>
</reference>
<evidence type="ECO:0000256" key="1">
    <source>
        <dbReference type="SAM" id="MobiDB-lite"/>
    </source>
</evidence>
<proteinExistence type="predicted"/>
<dbReference type="Proteomes" id="UP000183809">
    <property type="component" value="Unassembled WGS sequence"/>
</dbReference>
<sequence>MYLTDDIFKTTDAAADGHPYHSLPIQPMDTNPLSPEHLGKRKRGPAGDHEYTTNTAPLKNIKILPTHHHLSPRHDSHPAVDYPSPLPPPRHHHHHHRKPLLPLPRVFAHPRTHRNSTNHHTRPLAVSRPTTTATTTKPPPPPQTPSSTIDLTPCHRCHRAPRQKRDLDNYSACSACGARTCYICMRVCERRIGCVDRRRGGGSGGAGGSYDDGDGRRRICRECCVETGLEGETWCFECVAVGEMGGGGGSEEEEGEGMVMG</sequence>
<evidence type="ECO:0000313" key="2">
    <source>
        <dbReference type="EMBL" id="OJD33839.1"/>
    </source>
</evidence>
<organism evidence="2 3">
    <name type="scientific">Diplodia corticola</name>
    <dbReference type="NCBI Taxonomy" id="236234"/>
    <lineage>
        <taxon>Eukaryota</taxon>
        <taxon>Fungi</taxon>
        <taxon>Dikarya</taxon>
        <taxon>Ascomycota</taxon>
        <taxon>Pezizomycotina</taxon>
        <taxon>Dothideomycetes</taxon>
        <taxon>Dothideomycetes incertae sedis</taxon>
        <taxon>Botryosphaeriales</taxon>
        <taxon>Botryosphaeriaceae</taxon>
        <taxon>Diplodia</taxon>
    </lineage>
</organism>
<feature type="region of interest" description="Disordered" evidence="1">
    <location>
        <begin position="110"/>
        <end position="153"/>
    </location>
</feature>
<gene>
    <name evidence="2" type="ORF">BKCO1_2700030</name>
</gene>
<name>A0A1J9RZR6_9PEZI</name>
<dbReference type="AlphaFoldDB" id="A0A1J9RZR6"/>
<keyword evidence="3" id="KW-1185">Reference proteome</keyword>
<feature type="region of interest" description="Disordered" evidence="1">
    <location>
        <begin position="13"/>
        <end position="53"/>
    </location>
</feature>
<dbReference type="EMBL" id="MNUE01000027">
    <property type="protein sequence ID" value="OJD33839.1"/>
    <property type="molecule type" value="Genomic_DNA"/>
</dbReference>
<dbReference type="GeneID" id="31013820"/>
<comment type="caution">
    <text evidence="2">The sequence shown here is derived from an EMBL/GenBank/DDBJ whole genome shotgun (WGS) entry which is preliminary data.</text>
</comment>
<evidence type="ECO:0000313" key="3">
    <source>
        <dbReference type="Proteomes" id="UP000183809"/>
    </source>
</evidence>
<feature type="compositionally biased region" description="Basic residues" evidence="1">
    <location>
        <begin position="110"/>
        <end position="122"/>
    </location>
</feature>
<dbReference type="OrthoDB" id="5377226at2759"/>
<feature type="region of interest" description="Disordered" evidence="1">
    <location>
        <begin position="68"/>
        <end position="97"/>
    </location>
</feature>
<accession>A0A1J9RZR6</accession>
<protein>
    <submittedName>
        <fullName evidence="2">Uncharacterized protein</fullName>
    </submittedName>
</protein>